<feature type="binding site" evidence="13">
    <location>
        <position position="376"/>
    </location>
    <ligand>
        <name>FAD</name>
        <dbReference type="ChEBI" id="CHEBI:57692"/>
    </ligand>
</feature>
<keyword evidence="6 14" id="KW-0479">Metal-binding</keyword>
<dbReference type="InterPro" id="IPR016208">
    <property type="entry name" value="Ald_Oxase/xanthine_DH-like"/>
</dbReference>
<dbReference type="InterPro" id="IPR036683">
    <property type="entry name" value="CO_DH_flav_C_dom_sf"/>
</dbReference>
<dbReference type="Proteomes" id="UP000663828">
    <property type="component" value="Unassembled WGS sequence"/>
</dbReference>
<evidence type="ECO:0008006" key="21">
    <source>
        <dbReference type="Google" id="ProtNLM"/>
    </source>
</evidence>
<comment type="cofactor">
    <cofactor evidence="14">
        <name>[2Fe-2S] cluster</name>
        <dbReference type="ChEBI" id="CHEBI:190135"/>
    </cofactor>
    <text evidence="14">Binds 2 [2Fe-2S] clusters.</text>
</comment>
<proteinExistence type="inferred from homology"/>
<keyword evidence="4" id="KW-0285">Flavoprotein</keyword>
<organism evidence="17 20">
    <name type="scientific">Adineta ricciae</name>
    <name type="common">Rotifer</name>
    <dbReference type="NCBI Taxonomy" id="249248"/>
    <lineage>
        <taxon>Eukaryota</taxon>
        <taxon>Metazoa</taxon>
        <taxon>Spiralia</taxon>
        <taxon>Gnathifera</taxon>
        <taxon>Rotifera</taxon>
        <taxon>Eurotatoria</taxon>
        <taxon>Bdelloidea</taxon>
        <taxon>Adinetida</taxon>
        <taxon>Adinetidae</taxon>
        <taxon>Adineta</taxon>
    </lineage>
</organism>
<feature type="binding site" evidence="13">
    <location>
        <position position="846"/>
    </location>
    <ligand>
        <name>substrate</name>
    </ligand>
</feature>
<dbReference type="FunFam" id="3.30.365.10:FF:000002">
    <property type="entry name" value="Xanthine dehydrogenase oxidase"/>
    <property type="match status" value="1"/>
</dbReference>
<dbReference type="FunFam" id="3.30.365.10:FF:000003">
    <property type="entry name" value="Aldehyde oxidase 1"/>
    <property type="match status" value="1"/>
</dbReference>
<dbReference type="InterPro" id="IPR036856">
    <property type="entry name" value="Ald_Oxase/Xan_DH_a/b_sf"/>
</dbReference>
<evidence type="ECO:0000256" key="14">
    <source>
        <dbReference type="PIRSR" id="PIRSR000127-3"/>
    </source>
</evidence>
<keyword evidence="7 13" id="KW-0274">FAD</keyword>
<dbReference type="Gene3D" id="3.10.20.30">
    <property type="match status" value="1"/>
</dbReference>
<dbReference type="GO" id="GO:0005506">
    <property type="term" value="F:iron ion binding"/>
    <property type="evidence" value="ECO:0007669"/>
    <property type="project" value="InterPro"/>
</dbReference>
<keyword evidence="10 14" id="KW-0411">Iron-sulfur</keyword>
<feature type="binding site" evidence="14">
    <location>
        <position position="56"/>
    </location>
    <ligand>
        <name>[2Fe-2S] cluster</name>
        <dbReference type="ChEBI" id="CHEBI:190135"/>
        <label>1</label>
    </ligand>
</feature>
<keyword evidence="8" id="KW-0560">Oxidoreductase</keyword>
<feature type="binding site" evidence="13">
    <location>
        <position position="768"/>
    </location>
    <ligand>
        <name>substrate</name>
    </ligand>
</feature>
<dbReference type="InterPro" id="IPR036318">
    <property type="entry name" value="FAD-bd_PCMH-like_sf"/>
</dbReference>
<feature type="domain" description="2Fe-2S ferredoxin-type" evidence="15">
    <location>
        <begin position="12"/>
        <end position="99"/>
    </location>
</feature>
<comment type="similarity">
    <text evidence="2">Belongs to the xanthine dehydrogenase family.</text>
</comment>
<dbReference type="InterPro" id="IPR005107">
    <property type="entry name" value="CO_DH_flav_C"/>
</dbReference>
<dbReference type="EMBL" id="CAJNOR010004907">
    <property type="protein sequence ID" value="CAF1534495.1"/>
    <property type="molecule type" value="Genomic_DNA"/>
</dbReference>
<dbReference type="InterPro" id="IPR006058">
    <property type="entry name" value="2Fe2S_fd_BS"/>
</dbReference>
<evidence type="ECO:0000259" key="15">
    <source>
        <dbReference type="PROSITE" id="PS51085"/>
    </source>
</evidence>
<protein>
    <recommendedName>
        <fullName evidence="21">Xanthine dehydrogenase</fullName>
    </recommendedName>
</protein>
<keyword evidence="3 14" id="KW-0500">Molybdenum</keyword>
<dbReference type="EMBL" id="CAJNOJ010000245">
    <property type="protein sequence ID" value="CAF1331780.1"/>
    <property type="molecule type" value="Genomic_DNA"/>
</dbReference>
<dbReference type="FunFam" id="3.90.1170.50:FF:000001">
    <property type="entry name" value="Aldehyde oxidase 1"/>
    <property type="match status" value="1"/>
</dbReference>
<dbReference type="PANTHER" id="PTHR45444">
    <property type="entry name" value="XANTHINE DEHYDROGENASE"/>
    <property type="match status" value="1"/>
</dbReference>
<feature type="binding site" evidence="14">
    <location>
        <position position="1050"/>
    </location>
    <ligand>
        <name>Mo-molybdopterin</name>
        <dbReference type="ChEBI" id="CHEBI:71302"/>
    </ligand>
    <ligandPart>
        <name>Mo</name>
        <dbReference type="ChEBI" id="CHEBI:28685"/>
    </ligandPart>
</feature>
<evidence type="ECO:0000256" key="13">
    <source>
        <dbReference type="PIRSR" id="PIRSR000127-2"/>
    </source>
</evidence>
<dbReference type="SUPFAM" id="SSF54292">
    <property type="entry name" value="2Fe-2S ferredoxin-like"/>
    <property type="match status" value="1"/>
</dbReference>
<dbReference type="SUPFAM" id="SSF47741">
    <property type="entry name" value="CO dehydrogenase ISP C-domain like"/>
    <property type="match status" value="1"/>
</dbReference>
<dbReference type="SMART" id="SM01092">
    <property type="entry name" value="CO_deh_flav_C"/>
    <property type="match status" value="1"/>
</dbReference>
<gene>
    <name evidence="17" type="ORF">EDS130_LOCUS32231</name>
    <name evidence="18" type="ORF">XAT740_LOCUS41719</name>
</gene>
<feature type="binding site" evidence="14">
    <location>
        <position position="124"/>
    </location>
    <ligand>
        <name>[2Fe-2S] cluster</name>
        <dbReference type="ChEBI" id="CHEBI:190135"/>
        <label>2</label>
    </ligand>
</feature>
<feature type="binding site" evidence="13">
    <location>
        <position position="336"/>
    </location>
    <ligand>
        <name>FAD</name>
        <dbReference type="ChEBI" id="CHEBI:57692"/>
    </ligand>
</feature>
<dbReference type="Pfam" id="PF00941">
    <property type="entry name" value="FAD_binding_5"/>
    <property type="match status" value="1"/>
</dbReference>
<dbReference type="SUPFAM" id="SSF54665">
    <property type="entry name" value="CO dehydrogenase molybdoprotein N-domain-like"/>
    <property type="match status" value="1"/>
</dbReference>
<dbReference type="Pfam" id="PF01799">
    <property type="entry name" value="Fer2_2"/>
    <property type="match status" value="1"/>
</dbReference>
<sequence length="1308" mass="147557">MAIDTDDKITKNYLTFYVNRKKIIEKHAEPNWTLVYYLRTKLNLTGTKVGCGTGGCGSCTVVISKYNPLTKSIAHFSVNSCLTLLCTLDGCHIVTVEGLGTTHEPKGTLHPIQRTIAENYASQCGFCTPGMCMSLYDTLANCCKDKRLTLHDIEDTFNGNLCRCTGYRPILDGAKKSFADKEICEGLIVEFPKELGEEYVSKPIHLQGTNIEFYRPTAMGQLFDLRKQFSNSDEIYFIAGNTGETFDAIVHQHRYSRLVHLTGISELQQLSEQSNGLSIGACVTISQLKDHVQQYQEQQLFRILSEQLDFNADRQIRNQATVGGHVLNHSRKHTSDILPIFYVCQTKLRFVHLLNKKEIEINIQDIKTTDLNDLLLVSIFIPFLSTDEYLQSYKQAHRRKHDTGIVTGAFRLKLNEKTQRIQSFYMAFGGFGDGVILVPEKTMDYVNKGELEWTKYEVMTNVKNHLLEDVQLDKFSENGQPEYRRALVISFLFKFYLHVANQSAELFQKQRPVSHSEQIFDTSKQTKYVHQPSIHHNAYIHATGEAKYVDDLPSAHNTLHGALVFSTKCHANILSINAEEAESTPGFVKFYTYYDIPPTGSNRFGSIVKDEEVFPSKTVHCMDMVIGLCVADTEEHARQAARLVRIEYEELTPVILTIDEAIEHESYLGPPGQQEPVLETGNIEKGFNKSDHVLEGTFYSGAQEHFYMEPNAYLAQPISEGHYTQLHLYASTQGASTVQESVAEALGLNSNEVICHVLRVGGGFGGKESRNIIPCIATALAAYNLQQPVRLCLTREEDMKLTGHRHPFKFHYKVGFMKDGQLKSVDLQLFANGGCTTDSSLLMLERAMLHCDNIYKCENMRVRGRVCRTNLPSNTAMRGFGGPEALLVAEVIIDHIHSYLQLNDDPSIIRELNMYKPGERTYFSQELEKKDWHVPQMWKKLKELGQYEQRLKDVKEFNKQNQYRKRGLSIIGTKFGIGAPSALFFHQAGALVTIYKDGSVLITHGGIELGQGLQIKMIQITAEQLDIETELIRFHETATDKIPNATPTVGSLSADLYGPALINACEQINKNLAPIKRKHPASSWKELIERAYQERVPLSAHGFYGVPEKFIKCNYAKNEINFMYFTQGVGMSEVEIDCLTGDFHIIRTDILMDFGKSLNPFIDIGQIEGAFMKGVGYLTMEELIQGDSQHSWISQPGSLHNADPNKYKLPMANDVPIDFRVTLLNEHEMSDQAVCYSSKAVGEPPLFLSATVFLAIKQAIAAYRTGREPFLLNVPLTCERIRMACKDEIVDSVVTEDKDHMFYACGSF</sequence>
<dbReference type="InterPro" id="IPR037165">
    <property type="entry name" value="AldOxase/xan_DH_Mopterin-bd_sf"/>
</dbReference>
<feature type="binding site" evidence="14">
    <location>
        <position position="162"/>
    </location>
    <ligand>
        <name>[2Fe-2S] cluster</name>
        <dbReference type="ChEBI" id="CHEBI:190135"/>
        <label>2</label>
    </ligand>
</feature>
<evidence type="ECO:0000256" key="5">
    <source>
        <dbReference type="ARBA" id="ARBA00022714"/>
    </source>
</evidence>
<dbReference type="GO" id="GO:0004854">
    <property type="term" value="F:xanthine dehydrogenase activity"/>
    <property type="evidence" value="ECO:0007669"/>
    <property type="project" value="UniProtKB-ARBA"/>
</dbReference>
<dbReference type="InterPro" id="IPR008274">
    <property type="entry name" value="AldOxase/xan_DH_MoCoBD1"/>
</dbReference>
<dbReference type="InterPro" id="IPR012675">
    <property type="entry name" value="Beta-grasp_dom_sf"/>
</dbReference>
<evidence type="ECO:0000256" key="11">
    <source>
        <dbReference type="ARBA" id="ARBA00034078"/>
    </source>
</evidence>
<dbReference type="GO" id="GO:0006145">
    <property type="term" value="P:purine nucleobase catabolic process"/>
    <property type="evidence" value="ECO:0007669"/>
    <property type="project" value="UniProtKB-ARBA"/>
</dbReference>
<feature type="binding site" evidence="13">
    <location>
        <position position="880"/>
    </location>
    <ligand>
        <name>substrate</name>
    </ligand>
</feature>
<dbReference type="InterPro" id="IPR002888">
    <property type="entry name" value="2Fe-2S-bd"/>
</dbReference>
<evidence type="ECO:0000256" key="1">
    <source>
        <dbReference type="ARBA" id="ARBA00001974"/>
    </source>
</evidence>
<name>A0A815FZ29_ADIRI</name>
<dbReference type="PIRSF" id="PIRSF000127">
    <property type="entry name" value="Xanthine_DH"/>
    <property type="match status" value="1"/>
</dbReference>
<dbReference type="Gene3D" id="3.30.43.10">
    <property type="entry name" value="Uridine Diphospho-n-acetylenolpyruvylglucosamine Reductase, domain 2"/>
    <property type="match status" value="1"/>
</dbReference>
<dbReference type="SMART" id="SM01008">
    <property type="entry name" value="Ald_Xan_dh_C"/>
    <property type="match status" value="1"/>
</dbReference>
<reference evidence="17" key="1">
    <citation type="submission" date="2021-02" db="EMBL/GenBank/DDBJ databases">
        <authorList>
            <person name="Nowell W R."/>
        </authorList>
    </citation>
    <scope>NUCLEOTIDE SEQUENCE</scope>
</reference>
<evidence type="ECO:0000256" key="9">
    <source>
        <dbReference type="ARBA" id="ARBA00023004"/>
    </source>
</evidence>
<dbReference type="InterPro" id="IPR000674">
    <property type="entry name" value="Ald_Oxase/Xan_DH_a/b"/>
</dbReference>
<dbReference type="Pfam" id="PF02738">
    <property type="entry name" value="MoCoBD_1"/>
    <property type="match status" value="1"/>
</dbReference>
<dbReference type="InterPro" id="IPR002346">
    <property type="entry name" value="Mopterin_DH_FAD-bd"/>
</dbReference>
<evidence type="ECO:0000256" key="2">
    <source>
        <dbReference type="ARBA" id="ARBA00006849"/>
    </source>
</evidence>
<dbReference type="SUPFAM" id="SSF56176">
    <property type="entry name" value="FAD-binding/transporter-associated domain-like"/>
    <property type="match status" value="1"/>
</dbReference>
<evidence type="ECO:0000256" key="12">
    <source>
        <dbReference type="PIRSR" id="PIRSR000127-1"/>
    </source>
</evidence>
<evidence type="ECO:0000259" key="16">
    <source>
        <dbReference type="PROSITE" id="PS51387"/>
    </source>
</evidence>
<evidence type="ECO:0000256" key="6">
    <source>
        <dbReference type="ARBA" id="ARBA00022723"/>
    </source>
</evidence>
<dbReference type="InterPro" id="IPR016169">
    <property type="entry name" value="FAD-bd_PCMH_sub2"/>
</dbReference>
<evidence type="ECO:0000313" key="18">
    <source>
        <dbReference type="EMBL" id="CAF1534495.1"/>
    </source>
</evidence>
<dbReference type="Gene3D" id="3.30.390.50">
    <property type="entry name" value="CO dehydrogenase flavoprotein, C-terminal domain"/>
    <property type="match status" value="1"/>
</dbReference>
<dbReference type="PROSITE" id="PS51387">
    <property type="entry name" value="FAD_PCMH"/>
    <property type="match status" value="1"/>
</dbReference>
<dbReference type="Proteomes" id="UP000663852">
    <property type="component" value="Unassembled WGS sequence"/>
</dbReference>
<evidence type="ECO:0000313" key="17">
    <source>
        <dbReference type="EMBL" id="CAF1331780.1"/>
    </source>
</evidence>
<dbReference type="Gene3D" id="3.30.365.10">
    <property type="entry name" value="Aldehyde oxidase/xanthine dehydrogenase, molybdopterin binding domain"/>
    <property type="match status" value="4"/>
</dbReference>
<evidence type="ECO:0000256" key="3">
    <source>
        <dbReference type="ARBA" id="ARBA00022505"/>
    </source>
</evidence>
<dbReference type="Pfam" id="PF00111">
    <property type="entry name" value="Fer2"/>
    <property type="match status" value="1"/>
</dbReference>
<feature type="binding site" evidence="14">
    <location>
        <position position="878"/>
    </location>
    <ligand>
        <name>Mo-molybdopterin</name>
        <dbReference type="ChEBI" id="CHEBI:71302"/>
    </ligand>
    <ligandPart>
        <name>Mo</name>
        <dbReference type="ChEBI" id="CHEBI:28685"/>
    </ligandPart>
</feature>
<dbReference type="InterPro" id="IPR016166">
    <property type="entry name" value="FAD-bd_PCMH"/>
</dbReference>
<comment type="cofactor">
    <cofactor evidence="14">
        <name>Mo-molybdopterin</name>
        <dbReference type="ChEBI" id="CHEBI:71302"/>
    </cofactor>
    <text evidence="14">Binds 1 Mo-molybdopterin (Mo-MPT) cofactor per subunit.</text>
</comment>
<feature type="binding site" evidence="14">
    <location>
        <position position="164"/>
    </location>
    <ligand>
        <name>[2Fe-2S] cluster</name>
        <dbReference type="ChEBI" id="CHEBI:190135"/>
        <label>2</label>
    </ligand>
</feature>
<dbReference type="GO" id="GO:0051537">
    <property type="term" value="F:2 iron, 2 sulfur cluster binding"/>
    <property type="evidence" value="ECO:0007669"/>
    <property type="project" value="UniProtKB-KW"/>
</dbReference>
<dbReference type="Pfam" id="PF20256">
    <property type="entry name" value="MoCoBD_2"/>
    <property type="match status" value="1"/>
</dbReference>
<dbReference type="GO" id="GO:0071949">
    <property type="term" value="F:FAD binding"/>
    <property type="evidence" value="ECO:0007669"/>
    <property type="project" value="InterPro"/>
</dbReference>
<evidence type="ECO:0000256" key="10">
    <source>
        <dbReference type="ARBA" id="ARBA00023014"/>
    </source>
</evidence>
<feature type="binding site" evidence="14">
    <location>
        <position position="733"/>
    </location>
    <ligand>
        <name>Mo-molybdopterin</name>
        <dbReference type="ChEBI" id="CHEBI:71302"/>
    </ligand>
    <ligandPart>
        <name>Mo</name>
        <dbReference type="ChEBI" id="CHEBI:28685"/>
    </ligandPart>
</feature>
<dbReference type="FunFam" id="3.10.20.30:FF:000015">
    <property type="entry name" value="Aldehyde oxidase 1"/>
    <property type="match status" value="1"/>
</dbReference>
<evidence type="ECO:0000256" key="7">
    <source>
        <dbReference type="ARBA" id="ARBA00022827"/>
    </source>
</evidence>
<dbReference type="Pfam" id="PF01315">
    <property type="entry name" value="Ald_Xan_dh_C"/>
    <property type="match status" value="1"/>
</dbReference>
<dbReference type="Pfam" id="PF03450">
    <property type="entry name" value="CO_deh_flav_C"/>
    <property type="match status" value="1"/>
</dbReference>
<dbReference type="InterPro" id="IPR036010">
    <property type="entry name" value="2Fe-2S_ferredoxin-like_sf"/>
</dbReference>
<feature type="binding site" evidence="13">
    <location>
        <position position="394"/>
    </location>
    <ligand>
        <name>FAD</name>
        <dbReference type="ChEBI" id="CHEBI:57692"/>
    </ligand>
</feature>
<feature type="binding site" evidence="14">
    <location>
        <position position="81"/>
    </location>
    <ligand>
        <name>[2Fe-2S] cluster</name>
        <dbReference type="ChEBI" id="CHEBI:190135"/>
        <label>1</label>
    </ligand>
</feature>
<accession>A0A815FZ29</accession>
<dbReference type="PROSITE" id="PS51085">
    <property type="entry name" value="2FE2S_FER_2"/>
    <property type="match status" value="1"/>
</dbReference>
<dbReference type="SUPFAM" id="SSF56003">
    <property type="entry name" value="Molybdenum cofactor-binding domain"/>
    <property type="match status" value="1"/>
</dbReference>
<comment type="cofactor">
    <cofactor evidence="1 13">
        <name>FAD</name>
        <dbReference type="ChEBI" id="CHEBI:57692"/>
    </cofactor>
</comment>
<feature type="binding site" evidence="14">
    <location>
        <position position="764"/>
    </location>
    <ligand>
        <name>Mo-molybdopterin</name>
        <dbReference type="ChEBI" id="CHEBI:71302"/>
    </ligand>
    <ligandPart>
        <name>Mo</name>
        <dbReference type="ChEBI" id="CHEBI:28685"/>
    </ligandPart>
</feature>
<evidence type="ECO:0000313" key="20">
    <source>
        <dbReference type="Proteomes" id="UP000663852"/>
    </source>
</evidence>
<dbReference type="SUPFAM" id="SSF55447">
    <property type="entry name" value="CO dehydrogenase flavoprotein C-terminal domain-like"/>
    <property type="match status" value="1"/>
</dbReference>
<evidence type="ECO:0000313" key="19">
    <source>
        <dbReference type="Proteomes" id="UP000663828"/>
    </source>
</evidence>
<feature type="binding site" evidence="14">
    <location>
        <position position="59"/>
    </location>
    <ligand>
        <name>[2Fe-2S] cluster</name>
        <dbReference type="ChEBI" id="CHEBI:190135"/>
        <label>1</label>
    </ligand>
</feature>
<evidence type="ECO:0000256" key="8">
    <source>
        <dbReference type="ARBA" id="ARBA00023002"/>
    </source>
</evidence>
<dbReference type="FunFam" id="3.30.365.10:FF:000001">
    <property type="entry name" value="Xanthine dehydrogenase oxidase"/>
    <property type="match status" value="1"/>
</dbReference>
<dbReference type="Gene3D" id="3.30.465.10">
    <property type="match status" value="1"/>
</dbReference>
<dbReference type="InterPro" id="IPR046867">
    <property type="entry name" value="AldOxase/xan_DH_MoCoBD2"/>
</dbReference>
<keyword evidence="19" id="KW-1185">Reference proteome</keyword>
<dbReference type="InterPro" id="IPR001041">
    <property type="entry name" value="2Fe-2S_ferredoxin-type"/>
</dbReference>
<keyword evidence="9 14" id="KW-0408">Iron</keyword>
<dbReference type="InterPro" id="IPR016167">
    <property type="entry name" value="FAD-bd_PCMH_sub1"/>
</dbReference>
<keyword evidence="5 14" id="KW-0001">2Fe-2S</keyword>
<dbReference type="PROSITE" id="PS00197">
    <property type="entry name" value="2FE2S_FER_1"/>
    <property type="match status" value="1"/>
</dbReference>
<dbReference type="OrthoDB" id="8300278at2759"/>
<feature type="binding site" evidence="14">
    <location>
        <position position="127"/>
    </location>
    <ligand>
        <name>[2Fe-2S] cluster</name>
        <dbReference type="ChEBI" id="CHEBI:190135"/>
        <label>2</label>
    </ligand>
</feature>
<evidence type="ECO:0000256" key="4">
    <source>
        <dbReference type="ARBA" id="ARBA00022630"/>
    </source>
</evidence>
<comment type="caution">
    <text evidence="17">The sequence shown here is derived from an EMBL/GenBank/DDBJ whole genome shotgun (WGS) entry which is preliminary data.</text>
</comment>
<feature type="domain" description="FAD-binding PCMH-type" evidence="16">
    <location>
        <begin position="206"/>
        <end position="386"/>
    </location>
</feature>
<feature type="binding site" evidence="14">
    <location>
        <position position="51"/>
    </location>
    <ligand>
        <name>[2Fe-2S] cluster</name>
        <dbReference type="ChEBI" id="CHEBI:190135"/>
        <label>1</label>
    </ligand>
</feature>
<dbReference type="Gene3D" id="1.10.150.120">
    <property type="entry name" value="[2Fe-2S]-binding domain"/>
    <property type="match status" value="1"/>
</dbReference>
<comment type="cofactor">
    <cofactor evidence="11">
        <name>[2Fe-2S] cluster</name>
        <dbReference type="ChEBI" id="CHEBI:190135"/>
    </cofactor>
</comment>
<dbReference type="Gene3D" id="3.90.1170.50">
    <property type="entry name" value="Aldehyde oxidase/xanthine dehydrogenase, a/b hammerhead"/>
    <property type="match status" value="1"/>
</dbReference>
<feature type="active site" description="Proton acceptor" evidence="12">
    <location>
        <position position="1243"/>
    </location>
</feature>
<dbReference type="PANTHER" id="PTHR45444:SF3">
    <property type="entry name" value="XANTHINE DEHYDROGENASE"/>
    <property type="match status" value="1"/>
</dbReference>
<dbReference type="InterPro" id="IPR036884">
    <property type="entry name" value="2Fe-2S-bd_dom_sf"/>
</dbReference>